<evidence type="ECO:0000313" key="2">
    <source>
        <dbReference type="Proteomes" id="UP000295270"/>
    </source>
</evidence>
<proteinExistence type="predicted"/>
<gene>
    <name evidence="1" type="ORF">EV142_106110</name>
</gene>
<evidence type="ECO:0000313" key="1">
    <source>
        <dbReference type="EMBL" id="TCN55421.1"/>
    </source>
</evidence>
<dbReference type="Proteomes" id="UP000295270">
    <property type="component" value="Unassembled WGS sequence"/>
</dbReference>
<dbReference type="EMBL" id="SLWA01000006">
    <property type="protein sequence ID" value="TCN55421.1"/>
    <property type="molecule type" value="Genomic_DNA"/>
</dbReference>
<name>A0ABY2AWE7_9FLAO</name>
<comment type="caution">
    <text evidence="1">The sequence shown here is derived from an EMBL/GenBank/DDBJ whole genome shotgun (WGS) entry which is preliminary data.</text>
</comment>
<reference evidence="1 2" key="1">
    <citation type="journal article" date="2015" name="Stand. Genomic Sci.">
        <title>Genomic Encyclopedia of Bacterial and Archaeal Type Strains, Phase III: the genomes of soil and plant-associated and newly described type strains.</title>
        <authorList>
            <person name="Whitman W.B."/>
            <person name="Woyke T."/>
            <person name="Klenk H.P."/>
            <person name="Zhou Y."/>
            <person name="Lilburn T.G."/>
            <person name="Beck B.J."/>
            <person name="De Vos P."/>
            <person name="Vandamme P."/>
            <person name="Eisen J.A."/>
            <person name="Garrity G."/>
            <person name="Hugenholtz P."/>
            <person name="Kyrpides N.C."/>
        </authorList>
    </citation>
    <scope>NUCLEOTIDE SEQUENCE [LARGE SCALE GENOMIC DNA]</scope>
    <source>
        <strain evidence="1 2">P5626</strain>
    </source>
</reference>
<protein>
    <recommendedName>
        <fullName evidence="3">SMI1/KNR4 family protein</fullName>
    </recommendedName>
</protein>
<evidence type="ECO:0008006" key="3">
    <source>
        <dbReference type="Google" id="ProtNLM"/>
    </source>
</evidence>
<organism evidence="1 2">
    <name type="scientific">Flavobacterium circumlabens</name>
    <dbReference type="NCBI Taxonomy" id="2133765"/>
    <lineage>
        <taxon>Bacteria</taxon>
        <taxon>Pseudomonadati</taxon>
        <taxon>Bacteroidota</taxon>
        <taxon>Flavobacteriia</taxon>
        <taxon>Flavobacteriales</taxon>
        <taxon>Flavobacteriaceae</taxon>
        <taxon>Flavobacterium</taxon>
    </lineage>
</organism>
<sequence>MDKNGYPINAHPLSLNESTQLANALDTTEELKRDFLKPLGLLPKNVLYINPDHNGYVIWHTPSQRVDLFFVDNLGIPNGKTSIPPLL</sequence>
<keyword evidence="2" id="KW-1185">Reference proteome</keyword>
<dbReference type="RefSeq" id="WP_238698737.1">
    <property type="nucleotide sequence ID" value="NZ_QWDN01000006.1"/>
</dbReference>
<accession>A0ABY2AWE7</accession>